<dbReference type="AlphaFoldDB" id="A0A7X0VS16"/>
<keyword evidence="1" id="KW-0472">Membrane</keyword>
<name>A0A7X0VS16_9CLOT</name>
<sequence>MKKYLNKNIFFQGDAKIFSVLMSLLLLVGVFLDITINNSNYSNYRFILYNDSDQVKNPMGIVGMFILVAFLVICFVLICGMFKRKKWATLLSGPFSRIDIRKRELTLMIGCIMGFILLFLLVCERNYIANDVLNSYIKGFWILVVIDIIRIVVVSAALTSILFFIDSLTSNMYVTLGSMFAIGAYCIVVIITIGSSFLWAYNSIVRKSWEYITIMIDSILFGAEINIHKYIFFTGLILLIIITIVCTIITKKLTKKIKVENMGDALIFRSIRKIAPILLSTLIGMIVGNIIFKGLLVDNRLEVVLNTVTYPLIIIGIITIISIIIYIIIKSIITILKNKIPRKYI</sequence>
<protein>
    <submittedName>
        <fullName evidence="2">Uncharacterized protein</fullName>
    </submittedName>
</protein>
<feature type="transmembrane region" description="Helical" evidence="1">
    <location>
        <begin position="271"/>
        <end position="292"/>
    </location>
</feature>
<feature type="transmembrane region" description="Helical" evidence="1">
    <location>
        <begin position="177"/>
        <end position="201"/>
    </location>
</feature>
<feature type="transmembrane region" description="Helical" evidence="1">
    <location>
        <begin position="20"/>
        <end position="39"/>
    </location>
</feature>
<dbReference type="RefSeq" id="WP_185165118.1">
    <property type="nucleotide sequence ID" value="NZ_JACKWY010000010.1"/>
</dbReference>
<keyword evidence="1" id="KW-0812">Transmembrane</keyword>
<gene>
    <name evidence="2" type="ORF">H7E68_14830</name>
</gene>
<feature type="transmembrane region" description="Helical" evidence="1">
    <location>
        <begin position="140"/>
        <end position="165"/>
    </location>
</feature>
<feature type="transmembrane region" description="Helical" evidence="1">
    <location>
        <begin position="230"/>
        <end position="250"/>
    </location>
</feature>
<evidence type="ECO:0000256" key="1">
    <source>
        <dbReference type="SAM" id="Phobius"/>
    </source>
</evidence>
<feature type="transmembrane region" description="Helical" evidence="1">
    <location>
        <begin position="105"/>
        <end position="128"/>
    </location>
</feature>
<feature type="transmembrane region" description="Helical" evidence="1">
    <location>
        <begin position="59"/>
        <end position="82"/>
    </location>
</feature>
<feature type="transmembrane region" description="Helical" evidence="1">
    <location>
        <begin position="312"/>
        <end position="336"/>
    </location>
</feature>
<accession>A0A7X0VS16</accession>
<evidence type="ECO:0000313" key="3">
    <source>
        <dbReference type="Proteomes" id="UP000585258"/>
    </source>
</evidence>
<dbReference type="EMBL" id="JACKWY010000010">
    <property type="protein sequence ID" value="MBB6715979.1"/>
    <property type="molecule type" value="Genomic_DNA"/>
</dbReference>
<reference evidence="2 3" key="1">
    <citation type="submission" date="2020-08" db="EMBL/GenBank/DDBJ databases">
        <title>Clostridia isolated from Swiss meat.</title>
        <authorList>
            <person name="Wambui J."/>
            <person name="Stevens M.J.A."/>
            <person name="Stephan R."/>
        </authorList>
    </citation>
    <scope>NUCLEOTIDE SEQUENCE [LARGE SCALE GENOMIC DNA]</scope>
    <source>
        <strain evidence="2 3">CM001</strain>
    </source>
</reference>
<organism evidence="2 3">
    <name type="scientific">Clostridium gasigenes</name>
    <dbReference type="NCBI Taxonomy" id="94869"/>
    <lineage>
        <taxon>Bacteria</taxon>
        <taxon>Bacillati</taxon>
        <taxon>Bacillota</taxon>
        <taxon>Clostridia</taxon>
        <taxon>Eubacteriales</taxon>
        <taxon>Clostridiaceae</taxon>
        <taxon>Clostridium</taxon>
    </lineage>
</organism>
<proteinExistence type="predicted"/>
<dbReference type="Proteomes" id="UP000585258">
    <property type="component" value="Unassembled WGS sequence"/>
</dbReference>
<keyword evidence="1" id="KW-1133">Transmembrane helix</keyword>
<evidence type="ECO:0000313" key="2">
    <source>
        <dbReference type="EMBL" id="MBB6715979.1"/>
    </source>
</evidence>
<comment type="caution">
    <text evidence="2">The sequence shown here is derived from an EMBL/GenBank/DDBJ whole genome shotgun (WGS) entry which is preliminary data.</text>
</comment>